<evidence type="ECO:0000256" key="1">
    <source>
        <dbReference type="ARBA" id="ARBA00004651"/>
    </source>
</evidence>
<evidence type="ECO:0000256" key="7">
    <source>
        <dbReference type="RuleBase" id="RU003346"/>
    </source>
</evidence>
<feature type="transmembrane region" description="Helical" evidence="10">
    <location>
        <begin position="261"/>
        <end position="284"/>
    </location>
</feature>
<feature type="transmembrane region" description="Helical" evidence="10">
    <location>
        <begin position="351"/>
        <end position="374"/>
    </location>
</feature>
<evidence type="ECO:0000256" key="8">
    <source>
        <dbReference type="SAM" id="Coils"/>
    </source>
</evidence>
<evidence type="ECO:0000256" key="9">
    <source>
        <dbReference type="SAM" id="MobiDB-lite"/>
    </source>
</evidence>
<keyword evidence="13" id="KW-1185">Reference proteome</keyword>
<dbReference type="InterPro" id="IPR020846">
    <property type="entry name" value="MFS_dom"/>
</dbReference>
<evidence type="ECO:0000259" key="11">
    <source>
        <dbReference type="PROSITE" id="PS50850"/>
    </source>
</evidence>
<dbReference type="EMBL" id="BAAABY010000043">
    <property type="protein sequence ID" value="GAA0484557.1"/>
    <property type="molecule type" value="Genomic_DNA"/>
</dbReference>
<feature type="domain" description="Major facilitator superfamily (MFS) profile" evidence="11">
    <location>
        <begin position="24"/>
        <end position="450"/>
    </location>
</feature>
<dbReference type="InterPro" id="IPR005828">
    <property type="entry name" value="MFS_sugar_transport-like"/>
</dbReference>
<evidence type="ECO:0000256" key="6">
    <source>
        <dbReference type="ARBA" id="ARBA00023136"/>
    </source>
</evidence>
<evidence type="ECO:0000256" key="3">
    <source>
        <dbReference type="ARBA" id="ARBA00022448"/>
    </source>
</evidence>
<proteinExistence type="inferred from homology"/>
<feature type="transmembrane region" description="Helical" evidence="10">
    <location>
        <begin position="148"/>
        <end position="170"/>
    </location>
</feature>
<protein>
    <submittedName>
        <fullName evidence="12">Sugar porter family MFS transporter</fullName>
    </submittedName>
</protein>
<feature type="region of interest" description="Disordered" evidence="9">
    <location>
        <begin position="466"/>
        <end position="489"/>
    </location>
</feature>
<feature type="transmembrane region" description="Helical" evidence="10">
    <location>
        <begin position="394"/>
        <end position="415"/>
    </location>
</feature>
<dbReference type="InterPro" id="IPR003663">
    <property type="entry name" value="Sugar/inositol_transpt"/>
</dbReference>
<feature type="transmembrane region" description="Helical" evidence="10">
    <location>
        <begin position="296"/>
        <end position="316"/>
    </location>
</feature>
<feature type="transmembrane region" description="Helical" evidence="10">
    <location>
        <begin position="328"/>
        <end position="345"/>
    </location>
</feature>
<feature type="transmembrane region" description="Helical" evidence="10">
    <location>
        <begin position="115"/>
        <end position="136"/>
    </location>
</feature>
<dbReference type="PROSITE" id="PS00216">
    <property type="entry name" value="SUGAR_TRANSPORT_1"/>
    <property type="match status" value="1"/>
</dbReference>
<feature type="coiled-coil region" evidence="8">
    <location>
        <begin position="217"/>
        <end position="244"/>
    </location>
</feature>
<keyword evidence="6 10" id="KW-0472">Membrane</keyword>
<comment type="subcellular location">
    <subcellularLocation>
        <location evidence="1">Cell membrane</location>
        <topology evidence="1">Multi-pass membrane protein</topology>
    </subcellularLocation>
</comment>
<feature type="transmembrane region" description="Helical" evidence="10">
    <location>
        <begin position="23"/>
        <end position="49"/>
    </location>
</feature>
<dbReference type="InterPro" id="IPR005829">
    <property type="entry name" value="Sugar_transporter_CS"/>
</dbReference>
<keyword evidence="8" id="KW-0175">Coiled coil</keyword>
<dbReference type="Pfam" id="PF00083">
    <property type="entry name" value="Sugar_tr"/>
    <property type="match status" value="1"/>
</dbReference>
<dbReference type="Proteomes" id="UP001500909">
    <property type="component" value="Unassembled WGS sequence"/>
</dbReference>
<evidence type="ECO:0000256" key="4">
    <source>
        <dbReference type="ARBA" id="ARBA00022692"/>
    </source>
</evidence>
<dbReference type="PRINTS" id="PR00171">
    <property type="entry name" value="SUGRTRNSPORT"/>
</dbReference>
<dbReference type="RefSeq" id="WP_346098155.1">
    <property type="nucleotide sequence ID" value="NZ_BAAABY010000043.1"/>
</dbReference>
<evidence type="ECO:0000256" key="10">
    <source>
        <dbReference type="SAM" id="Phobius"/>
    </source>
</evidence>
<sequence length="489" mass="52532">MSARTPAGASAEPARASRLKNGLIWVFGALGGILWGYDTGVISGALLYIKRDIPMTPLLEGMVVSGLLVGAMLGAGLSGRLSDSWGRRRLILAASGVFILGTLGAALATHVWALIAFRFVLGIGVGIASVVVPLYLTELAPKHVRGGLASLMQLLVTVGIFLAYVTDYLFHDSGAWRWMIGLGVVPAAVLAVGIITQPESPRWLVGKGRGDEAWRVLFQLRGEGEAARAELAEIEETVRTEREQTESLTFRHLLSPKLRPVFVVGMLLVFFQNFVGINTIIYYAPRLLTNVGFRDSGAIIATMGVGALNMLMTLPAMRLIDRKGRKPLLLWGALGMCAAMVLLAVTNLSGLGYGALLSVLTLFGIGLYIASFAVSWGPVQWVMLPELFPMRLRAAAVSLCVIFNWLFNMAVALVFPSLLDTFGAGTNFVFFAVMTFLAFVFVRKLLPETKGRSLEEIEQDLLRRTVHGQPDPAGGADSVPVSSGSSVSP</sequence>
<evidence type="ECO:0000313" key="13">
    <source>
        <dbReference type="Proteomes" id="UP001500909"/>
    </source>
</evidence>
<accession>A0ABP3KPL6</accession>
<dbReference type="PROSITE" id="PS50850">
    <property type="entry name" value="MFS"/>
    <property type="match status" value="1"/>
</dbReference>
<dbReference type="SUPFAM" id="SSF103473">
    <property type="entry name" value="MFS general substrate transporter"/>
    <property type="match status" value="1"/>
</dbReference>
<evidence type="ECO:0000256" key="2">
    <source>
        <dbReference type="ARBA" id="ARBA00010992"/>
    </source>
</evidence>
<dbReference type="InterPro" id="IPR036259">
    <property type="entry name" value="MFS_trans_sf"/>
</dbReference>
<organism evidence="12 13">
    <name type="scientific">Streptomyces olivaceiscleroticus</name>
    <dbReference type="NCBI Taxonomy" id="68245"/>
    <lineage>
        <taxon>Bacteria</taxon>
        <taxon>Bacillati</taxon>
        <taxon>Actinomycetota</taxon>
        <taxon>Actinomycetes</taxon>
        <taxon>Kitasatosporales</taxon>
        <taxon>Streptomycetaceae</taxon>
        <taxon>Streptomyces</taxon>
    </lineage>
</organism>
<comment type="caution">
    <text evidence="12">The sequence shown here is derived from an EMBL/GenBank/DDBJ whole genome shotgun (WGS) entry which is preliminary data.</text>
</comment>
<keyword evidence="4 10" id="KW-0812">Transmembrane</keyword>
<feature type="transmembrane region" description="Helical" evidence="10">
    <location>
        <begin position="176"/>
        <end position="195"/>
    </location>
</feature>
<gene>
    <name evidence="12" type="ORF">GCM10010361_56770</name>
</gene>
<dbReference type="InterPro" id="IPR050814">
    <property type="entry name" value="Myo-inositol_Transporter"/>
</dbReference>
<dbReference type="PANTHER" id="PTHR48020:SF12">
    <property type="entry name" value="PROTON MYO-INOSITOL COTRANSPORTER"/>
    <property type="match status" value="1"/>
</dbReference>
<feature type="transmembrane region" description="Helical" evidence="10">
    <location>
        <begin position="421"/>
        <end position="442"/>
    </location>
</feature>
<dbReference type="PANTHER" id="PTHR48020">
    <property type="entry name" value="PROTON MYO-INOSITOL COTRANSPORTER"/>
    <property type="match status" value="1"/>
</dbReference>
<evidence type="ECO:0000313" key="12">
    <source>
        <dbReference type="EMBL" id="GAA0484557.1"/>
    </source>
</evidence>
<keyword evidence="5 10" id="KW-1133">Transmembrane helix</keyword>
<evidence type="ECO:0000256" key="5">
    <source>
        <dbReference type="ARBA" id="ARBA00022989"/>
    </source>
</evidence>
<keyword evidence="3 7" id="KW-0813">Transport</keyword>
<feature type="transmembrane region" description="Helical" evidence="10">
    <location>
        <begin position="61"/>
        <end position="78"/>
    </location>
</feature>
<dbReference type="Gene3D" id="1.20.1250.20">
    <property type="entry name" value="MFS general substrate transporter like domains"/>
    <property type="match status" value="1"/>
</dbReference>
<dbReference type="NCBIfam" id="TIGR00879">
    <property type="entry name" value="SP"/>
    <property type="match status" value="1"/>
</dbReference>
<feature type="transmembrane region" description="Helical" evidence="10">
    <location>
        <begin position="90"/>
        <end position="109"/>
    </location>
</feature>
<feature type="compositionally biased region" description="Low complexity" evidence="9">
    <location>
        <begin position="478"/>
        <end position="489"/>
    </location>
</feature>
<comment type="similarity">
    <text evidence="2 7">Belongs to the major facilitator superfamily. Sugar transporter (TC 2.A.1.1) family.</text>
</comment>
<name>A0ABP3KPL6_9ACTN</name>
<dbReference type="PROSITE" id="PS00217">
    <property type="entry name" value="SUGAR_TRANSPORT_2"/>
    <property type="match status" value="1"/>
</dbReference>
<reference evidence="13" key="1">
    <citation type="journal article" date="2019" name="Int. J. Syst. Evol. Microbiol.">
        <title>The Global Catalogue of Microorganisms (GCM) 10K type strain sequencing project: providing services to taxonomists for standard genome sequencing and annotation.</title>
        <authorList>
            <consortium name="The Broad Institute Genomics Platform"/>
            <consortium name="The Broad Institute Genome Sequencing Center for Infectious Disease"/>
            <person name="Wu L."/>
            <person name="Ma J."/>
        </authorList>
    </citation>
    <scope>NUCLEOTIDE SEQUENCE [LARGE SCALE GENOMIC DNA]</scope>
    <source>
        <strain evidence="13">JCM 4805</strain>
    </source>
</reference>